<sequence length="282" mass="32078">VEANCITSFINTLTNSTTMEHGRYMHTPSPGVARSKNYGKRRVMEYKTSHDKSSRDTERSSTRVAIYGDSLTKYLAQDLSRNDFRSWTVACGRGMSIDDITAHAVDAELHSEGVLILQGGGNSLTAFGERDTWKLIKRCLKSVRKTYPLAKIGVLGITVRPGEGEEFEKTRRLTNQRISRKILRMNKKFKKYHWGSVEYICMDGIIEESKIGKDGIHFNQEGYQLFNERIMKFINSSLSQKEDLSFSPKHSGNYLSKWSPASSRSPLVSATPSRKRRRSHDI</sequence>
<feature type="compositionally biased region" description="Basic residues" evidence="1">
    <location>
        <begin position="273"/>
        <end position="282"/>
    </location>
</feature>
<evidence type="ECO:0000256" key="1">
    <source>
        <dbReference type="SAM" id="MobiDB-lite"/>
    </source>
</evidence>
<feature type="non-terminal residue" evidence="2">
    <location>
        <position position="1"/>
    </location>
</feature>
<dbReference type="SUPFAM" id="SSF52266">
    <property type="entry name" value="SGNH hydrolase"/>
    <property type="match status" value="1"/>
</dbReference>
<evidence type="ECO:0000313" key="3">
    <source>
        <dbReference type="Proteomes" id="UP001381693"/>
    </source>
</evidence>
<dbReference type="InterPro" id="IPR001087">
    <property type="entry name" value="GDSL"/>
</dbReference>
<dbReference type="GO" id="GO:0016788">
    <property type="term" value="F:hydrolase activity, acting on ester bonds"/>
    <property type="evidence" value="ECO:0007669"/>
    <property type="project" value="InterPro"/>
</dbReference>
<accession>A0AAN8ZU16</accession>
<dbReference type="InterPro" id="IPR036514">
    <property type="entry name" value="SGNH_hydro_sf"/>
</dbReference>
<dbReference type="Proteomes" id="UP001381693">
    <property type="component" value="Unassembled WGS sequence"/>
</dbReference>
<dbReference type="EMBL" id="JAXCGZ010022159">
    <property type="protein sequence ID" value="KAK7036665.1"/>
    <property type="molecule type" value="Genomic_DNA"/>
</dbReference>
<dbReference type="CDD" id="cd00229">
    <property type="entry name" value="SGNH_hydrolase"/>
    <property type="match status" value="1"/>
</dbReference>
<name>A0AAN8ZU16_HALRR</name>
<dbReference type="Pfam" id="PF00657">
    <property type="entry name" value="Lipase_GDSL"/>
    <property type="match status" value="1"/>
</dbReference>
<proteinExistence type="predicted"/>
<reference evidence="2 3" key="1">
    <citation type="submission" date="2023-11" db="EMBL/GenBank/DDBJ databases">
        <title>Halocaridina rubra genome assembly.</title>
        <authorList>
            <person name="Smith C."/>
        </authorList>
    </citation>
    <scope>NUCLEOTIDE SEQUENCE [LARGE SCALE GENOMIC DNA]</scope>
    <source>
        <strain evidence="2">EP-1</strain>
        <tissue evidence="2">Whole</tissue>
    </source>
</reference>
<organism evidence="2 3">
    <name type="scientific">Halocaridina rubra</name>
    <name type="common">Hawaiian red shrimp</name>
    <dbReference type="NCBI Taxonomy" id="373956"/>
    <lineage>
        <taxon>Eukaryota</taxon>
        <taxon>Metazoa</taxon>
        <taxon>Ecdysozoa</taxon>
        <taxon>Arthropoda</taxon>
        <taxon>Crustacea</taxon>
        <taxon>Multicrustacea</taxon>
        <taxon>Malacostraca</taxon>
        <taxon>Eumalacostraca</taxon>
        <taxon>Eucarida</taxon>
        <taxon>Decapoda</taxon>
        <taxon>Pleocyemata</taxon>
        <taxon>Caridea</taxon>
        <taxon>Atyoidea</taxon>
        <taxon>Atyidae</taxon>
        <taxon>Halocaridina</taxon>
    </lineage>
</organism>
<dbReference type="Gene3D" id="3.40.50.1110">
    <property type="entry name" value="SGNH hydrolase"/>
    <property type="match status" value="1"/>
</dbReference>
<evidence type="ECO:0008006" key="4">
    <source>
        <dbReference type="Google" id="ProtNLM"/>
    </source>
</evidence>
<gene>
    <name evidence="2" type="ORF">SK128_007636</name>
</gene>
<feature type="region of interest" description="Disordered" evidence="1">
    <location>
        <begin position="246"/>
        <end position="282"/>
    </location>
</feature>
<comment type="caution">
    <text evidence="2">The sequence shown here is derived from an EMBL/GenBank/DDBJ whole genome shotgun (WGS) entry which is preliminary data.</text>
</comment>
<keyword evidence="3" id="KW-1185">Reference proteome</keyword>
<feature type="compositionally biased region" description="Polar residues" evidence="1">
    <location>
        <begin position="248"/>
        <end position="272"/>
    </location>
</feature>
<protein>
    <recommendedName>
        <fullName evidence="4">SGNH hydrolase-type esterase domain-containing protein</fullName>
    </recommendedName>
</protein>
<evidence type="ECO:0000313" key="2">
    <source>
        <dbReference type="EMBL" id="KAK7036665.1"/>
    </source>
</evidence>
<dbReference type="AlphaFoldDB" id="A0AAN8ZU16"/>